<name>A0ACC7P9I0_9PSED</name>
<sequence>MFIKYALRFRHVTAGLIIIFSSFYTLTAQAGGIGLGATRVIYPADAKQISLAVTNSDKKIRFLIQSWVDDVAEKKSSDFVVTPPLFVSKPKSENTLRIMYVGAALPQDRESVFWLNSKAIPAVERDDVQDKNVLQIAILSRIKLFVRPANLPSTAADAPAQLKFSRQGEVLRIDNPSPYYVSLVSLAIGTRNLPNTMVSPMSNSSVSIPDGTSGAVSYQTVNDYGAITPVTTVPLK</sequence>
<evidence type="ECO:0000313" key="2">
    <source>
        <dbReference type="Proteomes" id="UP001637618"/>
    </source>
</evidence>
<evidence type="ECO:0000313" key="1">
    <source>
        <dbReference type="EMBL" id="MFO2476326.1"/>
    </source>
</evidence>
<reference evidence="1" key="1">
    <citation type="submission" date="2022-11" db="EMBL/GenBank/DDBJ databases">
        <title>Draft genome sequences of strains of Pseudomonas imrae sp. nov.</title>
        <authorList>
            <person name="Salva Serra F."/>
            <person name="Nimje P."/>
            <person name="Moore E.R.B."/>
            <person name="Marathe N.P."/>
        </authorList>
    </citation>
    <scope>NUCLEOTIDE SEQUENCE</scope>
    <source>
        <strain evidence="1">15FMM2</strain>
    </source>
</reference>
<comment type="caution">
    <text evidence="1">The sequence shown here is derived from an EMBL/GenBank/DDBJ whole genome shotgun (WGS) entry which is preliminary data.</text>
</comment>
<keyword evidence="2" id="KW-1185">Reference proteome</keyword>
<dbReference type="EMBL" id="JAPEQY010000002">
    <property type="protein sequence ID" value="MFO2476326.1"/>
    <property type="molecule type" value="Genomic_DNA"/>
</dbReference>
<gene>
    <name evidence="1" type="ORF">OOJ96_02750</name>
</gene>
<proteinExistence type="predicted"/>
<protein>
    <submittedName>
        <fullName evidence="1">Fimbria/pilus periplasmic chaperone</fullName>
    </submittedName>
</protein>
<dbReference type="Proteomes" id="UP001637618">
    <property type="component" value="Unassembled WGS sequence"/>
</dbReference>
<organism evidence="1 2">
    <name type="scientific">Pseudomonas imrae</name>
    <dbReference type="NCBI Taxonomy" id="2992837"/>
    <lineage>
        <taxon>Bacteria</taxon>
        <taxon>Pseudomonadati</taxon>
        <taxon>Pseudomonadota</taxon>
        <taxon>Gammaproteobacteria</taxon>
        <taxon>Pseudomonadales</taxon>
        <taxon>Pseudomonadaceae</taxon>
        <taxon>Pseudomonas</taxon>
    </lineage>
</organism>
<accession>A0ACC7P9I0</accession>